<gene>
    <name evidence="2" type="ORF">C3F09_11555</name>
</gene>
<evidence type="ECO:0000313" key="3">
    <source>
        <dbReference type="Proteomes" id="UP000250918"/>
    </source>
</evidence>
<dbReference type="NCBIfam" id="TIGR00229">
    <property type="entry name" value="sensory_box"/>
    <property type="match status" value="1"/>
</dbReference>
<dbReference type="EMBL" id="PQAP01000199">
    <property type="protein sequence ID" value="PWB68489.1"/>
    <property type="molecule type" value="Genomic_DNA"/>
</dbReference>
<sequence length="359" mass="39632">MPGIAVNRHRGGQPHMGATAKLFYAGLVAMTGVNVACDRQAKRCAVCKIDLKGRFVYVDDATENLTGYTKEELFGKSFLDFVTEAGHPLVGHVLYHRNHYETFFDSVRLEIIDRNKNARAASVIFSLNFIAGNPVNFQVIIDIDTREEVEAAGAAPDYTLRDFLHELLVLPKEKFGDEAPTIFSEFFCDHRPIVYACRRNQTELELVSATTSAKATGQPTTDSAEPTALMLQVAASGEEYCCDDSTCIQHAIETLGFAPHEFIARMQIDSKHTYVVRLLFDEKADAAELQRGISEARQAVQVIERLGASALAGHGGAPESQPNRDSERKALGRGMLQDAQLALTGVMQLLNRLEKNLRD</sequence>
<dbReference type="PROSITE" id="PS50112">
    <property type="entry name" value="PAS"/>
    <property type="match status" value="1"/>
</dbReference>
<dbReference type="Gene3D" id="3.30.450.20">
    <property type="entry name" value="PAS domain"/>
    <property type="match status" value="1"/>
</dbReference>
<comment type="caution">
    <text evidence="2">The sequence shown here is derived from an EMBL/GenBank/DDBJ whole genome shotgun (WGS) entry which is preliminary data.</text>
</comment>
<dbReference type="Proteomes" id="UP000250918">
    <property type="component" value="Unassembled WGS sequence"/>
</dbReference>
<organism evidence="2 3">
    <name type="scientific">candidate division GN15 bacterium</name>
    <dbReference type="NCBI Taxonomy" id="2072418"/>
    <lineage>
        <taxon>Bacteria</taxon>
        <taxon>candidate division GN15</taxon>
    </lineage>
</organism>
<dbReference type="InterPro" id="IPR035965">
    <property type="entry name" value="PAS-like_dom_sf"/>
</dbReference>
<evidence type="ECO:0000313" key="2">
    <source>
        <dbReference type="EMBL" id="PWB68489.1"/>
    </source>
</evidence>
<reference evidence="2 3" key="1">
    <citation type="journal article" date="2018" name="ISME J.">
        <title>A methanotrophic archaeon couples anaerobic oxidation of methane to Fe(III) reduction.</title>
        <authorList>
            <person name="Cai C."/>
            <person name="Leu A.O."/>
            <person name="Xie G.J."/>
            <person name="Guo J."/>
            <person name="Feng Y."/>
            <person name="Zhao J.X."/>
            <person name="Tyson G.W."/>
            <person name="Yuan Z."/>
            <person name="Hu S."/>
        </authorList>
    </citation>
    <scope>NUCLEOTIDE SEQUENCE [LARGE SCALE GENOMIC DNA]</scope>
    <source>
        <strain evidence="2">FeB_12</strain>
    </source>
</reference>
<accession>A0A855X3H7</accession>
<proteinExistence type="predicted"/>
<name>A0A855X3H7_9BACT</name>
<feature type="domain" description="PAS" evidence="1">
    <location>
        <begin position="49"/>
        <end position="88"/>
    </location>
</feature>
<evidence type="ECO:0000259" key="1">
    <source>
        <dbReference type="PROSITE" id="PS50112"/>
    </source>
</evidence>
<dbReference type="AlphaFoldDB" id="A0A855X3H7"/>
<dbReference type="GO" id="GO:0006355">
    <property type="term" value="P:regulation of DNA-templated transcription"/>
    <property type="evidence" value="ECO:0007669"/>
    <property type="project" value="InterPro"/>
</dbReference>
<dbReference type="InterPro" id="IPR013767">
    <property type="entry name" value="PAS_fold"/>
</dbReference>
<dbReference type="Pfam" id="PF00989">
    <property type="entry name" value="PAS"/>
    <property type="match status" value="1"/>
</dbReference>
<protein>
    <recommendedName>
        <fullName evidence="1">PAS domain-containing protein</fullName>
    </recommendedName>
</protein>
<dbReference type="SUPFAM" id="SSF55785">
    <property type="entry name" value="PYP-like sensor domain (PAS domain)"/>
    <property type="match status" value="1"/>
</dbReference>
<dbReference type="CDD" id="cd00130">
    <property type="entry name" value="PAS"/>
    <property type="match status" value="1"/>
</dbReference>
<dbReference type="InterPro" id="IPR000014">
    <property type="entry name" value="PAS"/>
</dbReference>